<dbReference type="Gene3D" id="3.40.630.30">
    <property type="match status" value="1"/>
</dbReference>
<sequence>MINHTSLLFSSGRIRRLHTAAADHTDDTPTLSNDQVVLKVLTQADADPFFRLYRSCESHDHGSQYPVLPEDTAESFALRIVAACELIWTIRLVRNPTVIIGDCALHHWEKEHGVIEFGGTLLPACWGQGIMQAALQLVVQHSIEHYETRSLACTTATQNNRANRFAEKMGFSPINIQNDTIRWEKPTC</sequence>
<feature type="domain" description="N-acetyltransferase" evidence="1">
    <location>
        <begin position="36"/>
        <end position="188"/>
    </location>
</feature>
<dbReference type="PANTHER" id="PTHR43792">
    <property type="entry name" value="GNAT FAMILY, PUTATIVE (AFU_ORTHOLOGUE AFUA_3G00765)-RELATED-RELATED"/>
    <property type="match status" value="1"/>
</dbReference>
<dbReference type="SUPFAM" id="SSF55729">
    <property type="entry name" value="Acyl-CoA N-acyltransferases (Nat)"/>
    <property type="match status" value="1"/>
</dbReference>
<protein>
    <recommendedName>
        <fullName evidence="1">N-acetyltransferase domain-containing protein</fullName>
    </recommendedName>
</protein>
<dbReference type="EMBL" id="BMER01000001">
    <property type="protein sequence ID" value="GGG73960.1"/>
    <property type="molecule type" value="Genomic_DNA"/>
</dbReference>
<dbReference type="InterPro" id="IPR000182">
    <property type="entry name" value="GNAT_dom"/>
</dbReference>
<evidence type="ECO:0000313" key="2">
    <source>
        <dbReference type="EMBL" id="GGG73960.1"/>
    </source>
</evidence>
<comment type="caution">
    <text evidence="2">The sequence shown here is derived from an EMBL/GenBank/DDBJ whole genome shotgun (WGS) entry which is preliminary data.</text>
</comment>
<reference evidence="2" key="2">
    <citation type="submission" date="2020-09" db="EMBL/GenBank/DDBJ databases">
        <authorList>
            <person name="Sun Q."/>
            <person name="Zhou Y."/>
        </authorList>
    </citation>
    <scope>NUCLEOTIDE SEQUENCE</scope>
    <source>
        <strain evidence="2">CGMCC 1.12195</strain>
    </source>
</reference>
<accession>A0A917HBG3</accession>
<name>A0A917HBG3_9SPHI</name>
<dbReference type="PROSITE" id="PS51186">
    <property type="entry name" value="GNAT"/>
    <property type="match status" value="1"/>
</dbReference>
<organism evidence="2 3">
    <name type="scientific">Parapedobacter pyrenivorans</name>
    <dbReference type="NCBI Taxonomy" id="1305674"/>
    <lineage>
        <taxon>Bacteria</taxon>
        <taxon>Pseudomonadati</taxon>
        <taxon>Bacteroidota</taxon>
        <taxon>Sphingobacteriia</taxon>
        <taxon>Sphingobacteriales</taxon>
        <taxon>Sphingobacteriaceae</taxon>
        <taxon>Parapedobacter</taxon>
    </lineage>
</organism>
<gene>
    <name evidence="2" type="ORF">GCM10007415_01720</name>
</gene>
<dbReference type="Pfam" id="PF13302">
    <property type="entry name" value="Acetyltransf_3"/>
    <property type="match status" value="1"/>
</dbReference>
<dbReference type="InterPro" id="IPR016181">
    <property type="entry name" value="Acyl_CoA_acyltransferase"/>
</dbReference>
<evidence type="ECO:0000259" key="1">
    <source>
        <dbReference type="PROSITE" id="PS51186"/>
    </source>
</evidence>
<dbReference type="Proteomes" id="UP000660862">
    <property type="component" value="Unassembled WGS sequence"/>
</dbReference>
<evidence type="ECO:0000313" key="3">
    <source>
        <dbReference type="Proteomes" id="UP000660862"/>
    </source>
</evidence>
<dbReference type="GO" id="GO:0016747">
    <property type="term" value="F:acyltransferase activity, transferring groups other than amino-acyl groups"/>
    <property type="evidence" value="ECO:0007669"/>
    <property type="project" value="InterPro"/>
</dbReference>
<dbReference type="AlphaFoldDB" id="A0A917HBG3"/>
<reference evidence="2" key="1">
    <citation type="journal article" date="2014" name="Int. J. Syst. Evol. Microbiol.">
        <title>Complete genome sequence of Corynebacterium casei LMG S-19264T (=DSM 44701T), isolated from a smear-ripened cheese.</title>
        <authorList>
            <consortium name="US DOE Joint Genome Institute (JGI-PGF)"/>
            <person name="Walter F."/>
            <person name="Albersmeier A."/>
            <person name="Kalinowski J."/>
            <person name="Ruckert C."/>
        </authorList>
    </citation>
    <scope>NUCLEOTIDE SEQUENCE</scope>
    <source>
        <strain evidence="2">CGMCC 1.12195</strain>
    </source>
</reference>
<keyword evidence="3" id="KW-1185">Reference proteome</keyword>
<proteinExistence type="predicted"/>
<dbReference type="RefSeq" id="WP_188504057.1">
    <property type="nucleotide sequence ID" value="NZ_BMER01000001.1"/>
</dbReference>
<dbReference type="InterPro" id="IPR051531">
    <property type="entry name" value="N-acetyltransferase"/>
</dbReference>